<dbReference type="OrthoDB" id="3254893at2"/>
<dbReference type="InterPro" id="IPR036390">
    <property type="entry name" value="WH_DNA-bd_sf"/>
</dbReference>
<evidence type="ECO:0000313" key="5">
    <source>
        <dbReference type="EMBL" id="QAY68560.1"/>
    </source>
</evidence>
<accession>A0A4P6EYQ5</accession>
<reference evidence="5 6" key="1">
    <citation type="submission" date="2019-01" db="EMBL/GenBank/DDBJ databases">
        <title>Genome sequencing of strain FW100M-2.</title>
        <authorList>
            <person name="Heo J."/>
            <person name="Kim S.-J."/>
            <person name="Kim J.-S."/>
            <person name="Hong S.-B."/>
            <person name="Kwon S.-W."/>
        </authorList>
    </citation>
    <scope>NUCLEOTIDE SEQUENCE [LARGE SCALE GENOMIC DNA]</scope>
    <source>
        <strain evidence="5 6">FW100M-2</strain>
    </source>
</reference>
<dbReference type="PROSITE" id="PS50995">
    <property type="entry name" value="HTH_MARR_2"/>
    <property type="match status" value="1"/>
</dbReference>
<dbReference type="InterPro" id="IPR000835">
    <property type="entry name" value="HTH_MarR-typ"/>
</dbReference>
<organism evidence="5 6">
    <name type="scientific">Paenibacillus protaetiae</name>
    <dbReference type="NCBI Taxonomy" id="2509456"/>
    <lineage>
        <taxon>Bacteria</taxon>
        <taxon>Bacillati</taxon>
        <taxon>Bacillota</taxon>
        <taxon>Bacilli</taxon>
        <taxon>Bacillales</taxon>
        <taxon>Paenibacillaceae</taxon>
        <taxon>Paenibacillus</taxon>
    </lineage>
</organism>
<dbReference type="PRINTS" id="PR00598">
    <property type="entry name" value="HTHMARR"/>
</dbReference>
<dbReference type="GO" id="GO:0003677">
    <property type="term" value="F:DNA binding"/>
    <property type="evidence" value="ECO:0007669"/>
    <property type="project" value="UniProtKB-KW"/>
</dbReference>
<dbReference type="Pfam" id="PF12802">
    <property type="entry name" value="MarR_2"/>
    <property type="match status" value="1"/>
</dbReference>
<name>A0A4P6EYQ5_9BACL</name>
<keyword evidence="6" id="KW-1185">Reference proteome</keyword>
<evidence type="ECO:0000259" key="4">
    <source>
        <dbReference type="PROSITE" id="PS50995"/>
    </source>
</evidence>
<dbReference type="Gene3D" id="1.10.10.10">
    <property type="entry name" value="Winged helix-like DNA-binding domain superfamily/Winged helix DNA-binding domain"/>
    <property type="match status" value="1"/>
</dbReference>
<dbReference type="AlphaFoldDB" id="A0A4P6EYQ5"/>
<protein>
    <submittedName>
        <fullName evidence="5">MarR family transcriptional regulator</fullName>
    </submittedName>
</protein>
<proteinExistence type="predicted"/>
<dbReference type="EMBL" id="CP035492">
    <property type="protein sequence ID" value="QAY68560.1"/>
    <property type="molecule type" value="Genomic_DNA"/>
</dbReference>
<dbReference type="SMART" id="SM00347">
    <property type="entry name" value="HTH_MARR"/>
    <property type="match status" value="1"/>
</dbReference>
<dbReference type="SUPFAM" id="SSF46785">
    <property type="entry name" value="Winged helix' DNA-binding domain"/>
    <property type="match status" value="1"/>
</dbReference>
<feature type="domain" description="HTH marR-type" evidence="4">
    <location>
        <begin position="3"/>
        <end position="144"/>
    </location>
</feature>
<gene>
    <name evidence="5" type="ORF">ET464_15935</name>
</gene>
<dbReference type="InterPro" id="IPR036388">
    <property type="entry name" value="WH-like_DNA-bd_sf"/>
</dbReference>
<evidence type="ECO:0000256" key="3">
    <source>
        <dbReference type="ARBA" id="ARBA00023163"/>
    </source>
</evidence>
<evidence type="ECO:0000256" key="1">
    <source>
        <dbReference type="ARBA" id="ARBA00023015"/>
    </source>
</evidence>
<keyword evidence="1" id="KW-0805">Transcription regulation</keyword>
<dbReference type="KEGG" id="pprt:ET464_15935"/>
<dbReference type="Proteomes" id="UP000293568">
    <property type="component" value="Chromosome"/>
</dbReference>
<dbReference type="PANTHER" id="PTHR42756:SF1">
    <property type="entry name" value="TRANSCRIPTIONAL REPRESSOR OF EMRAB OPERON"/>
    <property type="match status" value="1"/>
</dbReference>
<dbReference type="PANTHER" id="PTHR42756">
    <property type="entry name" value="TRANSCRIPTIONAL REGULATOR, MARR"/>
    <property type="match status" value="1"/>
</dbReference>
<keyword evidence="3" id="KW-0804">Transcription</keyword>
<evidence type="ECO:0000313" key="6">
    <source>
        <dbReference type="Proteomes" id="UP000293568"/>
    </source>
</evidence>
<keyword evidence="2" id="KW-0238">DNA-binding</keyword>
<sequence>MDKQLLHELIDRYANALFKVNRRINAMTKELLPEGLTVDQFSTLGYLRDRHNVTSSELADIFCVGKSSITAIVNRLVDKELIRRIPDDKDRRFIYLKLSEKGQAVFDEMNGKLVEIMAVIIGHIDRQEALGFIETFEMLGRLMEGDGESLQCSKG</sequence>
<evidence type="ECO:0000256" key="2">
    <source>
        <dbReference type="ARBA" id="ARBA00023125"/>
    </source>
</evidence>
<dbReference type="GO" id="GO:0003700">
    <property type="term" value="F:DNA-binding transcription factor activity"/>
    <property type="evidence" value="ECO:0007669"/>
    <property type="project" value="InterPro"/>
</dbReference>